<proteinExistence type="predicted"/>
<dbReference type="Proteomes" id="UP000233458">
    <property type="component" value="Plasmid pCSC3H3"/>
</dbReference>
<accession>A0A2N3KTN6</accession>
<dbReference type="EMBL" id="NWTK01000007">
    <property type="protein sequence ID" value="PKR53887.1"/>
    <property type="molecule type" value="Genomic_DNA"/>
</dbReference>
<keyword evidence="3" id="KW-1185">Reference proteome</keyword>
<evidence type="ECO:0000313" key="4">
    <source>
        <dbReference type="Proteomes" id="UP000233597"/>
    </source>
</evidence>
<evidence type="ECO:0000313" key="3">
    <source>
        <dbReference type="Proteomes" id="UP000233458"/>
    </source>
</evidence>
<organism evidence="2 4">
    <name type="scientific">Thalassospira marina</name>
    <dbReference type="NCBI Taxonomy" id="2048283"/>
    <lineage>
        <taxon>Bacteria</taxon>
        <taxon>Pseudomonadati</taxon>
        <taxon>Pseudomonadota</taxon>
        <taxon>Alphaproteobacteria</taxon>
        <taxon>Rhodospirillales</taxon>
        <taxon>Thalassospiraceae</taxon>
        <taxon>Thalassospira</taxon>
    </lineage>
</organism>
<dbReference type="AlphaFoldDB" id="A0A2N3KTN6"/>
<dbReference type="RefSeq" id="WP_101267093.1">
    <property type="nucleotide sequence ID" value="NZ_CP024200.1"/>
</dbReference>
<sequence>MTQSKQNQGSVEVLIGQLEANTIALEEAIENFDVQYSGPEDFDDETPGWVVLAFQTIKENKELMAQIS</sequence>
<evidence type="ECO:0000313" key="1">
    <source>
        <dbReference type="EMBL" id="AUG55718.1"/>
    </source>
</evidence>
<dbReference type="EMBL" id="CP024200">
    <property type="protein sequence ID" value="AUG55718.1"/>
    <property type="molecule type" value="Genomic_DNA"/>
</dbReference>
<dbReference type="Proteomes" id="UP000233597">
    <property type="component" value="Unassembled WGS sequence"/>
</dbReference>
<evidence type="ECO:0000313" key="2">
    <source>
        <dbReference type="EMBL" id="PKR53887.1"/>
    </source>
</evidence>
<geneLocation type="plasmid" evidence="1">
    <name>pCSC3H3</name>
</geneLocation>
<reference evidence="1 3" key="2">
    <citation type="submission" date="2017-10" db="EMBL/GenBank/DDBJ databases">
        <title>Biodiversity and function of Thalassospira species in the particle-attached aromatic-hydrocarbon-degrading consortia from the surface seawater of the China South Sea.</title>
        <authorList>
            <person name="Dong C."/>
            <person name="Liu R."/>
            <person name="Shao Z."/>
        </authorList>
    </citation>
    <scope>NUCLEOTIDE SEQUENCE [LARGE SCALE GENOMIC DNA]</scope>
    <source>
        <strain evidence="1 3">CSC3H3</strain>
        <plasmid evidence="3">pcsc3h3</plasmid>
        <plasmid evidence="1">pCSC3H3</plasmid>
    </source>
</reference>
<keyword evidence="1" id="KW-0614">Plasmid</keyword>
<name>A0A2N3KTN6_9PROT</name>
<gene>
    <name evidence="2" type="ORF">COO20_12840</name>
    <name evidence="1" type="ORF">CSC3H3_23000</name>
</gene>
<protein>
    <submittedName>
        <fullName evidence="2">Uncharacterized protein</fullName>
    </submittedName>
</protein>
<geneLocation type="plasmid" evidence="3">
    <name>pcsc3h3</name>
</geneLocation>
<reference evidence="2 4" key="1">
    <citation type="submission" date="2017-09" db="EMBL/GenBank/DDBJ databases">
        <title>Biodiversity and function of Thalassospira species in the particle-attached aromatic-hydrocarbon-degrading consortia from the surface seawater of the South China Sea.</title>
        <authorList>
            <person name="Dong C."/>
            <person name="Liu R."/>
            <person name="Shao Z."/>
        </authorList>
    </citation>
    <scope>NUCLEOTIDE SEQUENCE [LARGE SCALE GENOMIC DNA]</scope>
    <source>
        <strain evidence="2 4">CSC1P2</strain>
    </source>
</reference>
<dbReference type="KEGG" id="thac:CSC3H3_23000"/>